<protein>
    <recommendedName>
        <fullName evidence="1">DUF6671 domain-containing protein</fullName>
    </recommendedName>
</protein>
<evidence type="ECO:0000259" key="1">
    <source>
        <dbReference type="Pfam" id="PF20376"/>
    </source>
</evidence>
<proteinExistence type="predicted"/>
<evidence type="ECO:0000313" key="2">
    <source>
        <dbReference type="EMBL" id="MDS0244239.1"/>
    </source>
</evidence>
<feature type="domain" description="DUF6671" evidence="1">
    <location>
        <begin position="68"/>
        <end position="278"/>
    </location>
</feature>
<dbReference type="InterPro" id="IPR046612">
    <property type="entry name" value="DUF6671"/>
</dbReference>
<reference evidence="2 3" key="1">
    <citation type="submission" date="2021-06" db="EMBL/GenBank/DDBJ databases">
        <title>Genome-based taxonomic framework of Microbacterium strains isolated from marine environment, the description of four new species and reclassification of four preexisting species.</title>
        <authorList>
            <person name="Lee S.D."/>
            <person name="Kim S.-M."/>
            <person name="Byeon Y.-S."/>
            <person name="Yang H.L."/>
            <person name="Kim I.S."/>
        </authorList>
    </citation>
    <scope>NUCLEOTIDE SEQUENCE [LARGE SCALE GENOMIC DNA]</scope>
    <source>
        <strain evidence="2 3">KACC 20514</strain>
    </source>
</reference>
<dbReference type="Proteomes" id="UP001183582">
    <property type="component" value="Unassembled WGS sequence"/>
</dbReference>
<organism evidence="2 3">
    <name type="scientific">Microbacterium aurantiacum</name>
    <dbReference type="NCBI Taxonomy" id="162393"/>
    <lineage>
        <taxon>Bacteria</taxon>
        <taxon>Bacillati</taxon>
        <taxon>Actinomycetota</taxon>
        <taxon>Actinomycetes</taxon>
        <taxon>Micrococcales</taxon>
        <taxon>Microbacteriaceae</taxon>
        <taxon>Microbacterium</taxon>
    </lineage>
</organism>
<dbReference type="Pfam" id="PF20376">
    <property type="entry name" value="DUF6671"/>
    <property type="match status" value="1"/>
</dbReference>
<dbReference type="EMBL" id="JAHWXH010000001">
    <property type="protein sequence ID" value="MDS0244239.1"/>
    <property type="molecule type" value="Genomic_DNA"/>
</dbReference>
<name>A0AAJ2LYG4_9MICO</name>
<comment type="caution">
    <text evidence="2">The sequence shown here is derived from an EMBL/GenBank/DDBJ whole genome shotgun (WGS) entry which is preliminary data.</text>
</comment>
<accession>A0AAJ2LYG4</accession>
<gene>
    <name evidence="2" type="ORF">KZC50_01275</name>
</gene>
<evidence type="ECO:0000313" key="3">
    <source>
        <dbReference type="Proteomes" id="UP001183582"/>
    </source>
</evidence>
<dbReference type="AlphaFoldDB" id="A0AAJ2LYG4"/>
<dbReference type="GeneID" id="301456815"/>
<dbReference type="RefSeq" id="WP_310890326.1">
    <property type="nucleotide sequence ID" value="NZ_BAAAGR010000001.1"/>
</dbReference>
<sequence>MTASPYLGEVVAFATMHGKERLAREAFHDVLGARVLAPAGLDTDAFGSFSGEVPRTRSPLDTARAKARLALARSNASAALASEGSFRSDFGWLTRHQELLVFVDDVRRIELVEVFTGPVDLPPARDVTTGERAVAFAETMGFPRQGVMVHADRAQGTEVAKDLRTPTALAEHVDRLAREGASLTITPDYRAHRSPARSDVIRRLCVRMAERLATPCPACAAPGYGRTDVRRGLPCQGCGEPTELPIADVHGCASCDATHLVPRTPPLAEPRWCDGCNP</sequence>